<name>A0A1W0CQ17_9NEIS</name>
<dbReference type="Proteomes" id="UP000192721">
    <property type="component" value="Unassembled WGS sequence"/>
</dbReference>
<dbReference type="EMBL" id="JAFLRD010000001">
    <property type="protein sequence ID" value="MBO0414200.1"/>
    <property type="molecule type" value="Genomic_DNA"/>
</dbReference>
<evidence type="ECO:0000313" key="4">
    <source>
        <dbReference type="Proteomes" id="UP000192721"/>
    </source>
</evidence>
<dbReference type="InterPro" id="IPR009057">
    <property type="entry name" value="Homeodomain-like_sf"/>
</dbReference>
<organism evidence="3 4">
    <name type="scientific">Chromobacterium haemolyticum</name>
    <dbReference type="NCBI Taxonomy" id="394935"/>
    <lineage>
        <taxon>Bacteria</taxon>
        <taxon>Pseudomonadati</taxon>
        <taxon>Pseudomonadota</taxon>
        <taxon>Betaproteobacteria</taxon>
        <taxon>Neisseriales</taxon>
        <taxon>Chromobacteriaceae</taxon>
        <taxon>Chromobacterium</taxon>
    </lineage>
</organism>
<comment type="caution">
    <text evidence="3">The sequence shown here is derived from an EMBL/GenBank/DDBJ whole genome shotgun (WGS) entry which is preliminary data.</text>
</comment>
<dbReference type="AlphaFoldDB" id="A0A1W0CQ17"/>
<reference evidence="2 5" key="2">
    <citation type="submission" date="2021-03" db="EMBL/GenBank/DDBJ databases">
        <title>First Case of infection caused by Chromobacterium haemolyticum derived from water in China.</title>
        <authorList>
            <person name="Chen J."/>
            <person name="Liu C."/>
        </authorList>
    </citation>
    <scope>NUCLEOTIDE SEQUENCE [LARGE SCALE GENOMIC DNA]</scope>
    <source>
        <strain evidence="2 5">WJ-5</strain>
    </source>
</reference>
<dbReference type="RefSeq" id="WP_019102031.1">
    <property type="nucleotide sequence ID" value="NZ_AP019312.1"/>
</dbReference>
<evidence type="ECO:0000259" key="1">
    <source>
        <dbReference type="Pfam" id="PF08765"/>
    </source>
</evidence>
<dbReference type="InterPro" id="IPR014875">
    <property type="entry name" value="Mor_transcription_activator"/>
</dbReference>
<dbReference type="EMBL" id="MUKV01000021">
    <property type="protein sequence ID" value="OQS36890.1"/>
    <property type="molecule type" value="Genomic_DNA"/>
</dbReference>
<dbReference type="Pfam" id="PF08765">
    <property type="entry name" value="Mor"/>
    <property type="match status" value="1"/>
</dbReference>
<proteinExistence type="predicted"/>
<gene>
    <name evidence="3" type="ORF">B0T45_15490</name>
    <name evidence="2" type="ORF">J1C50_01640</name>
</gene>
<evidence type="ECO:0000313" key="3">
    <source>
        <dbReference type="EMBL" id="OQS36890.1"/>
    </source>
</evidence>
<evidence type="ECO:0000313" key="2">
    <source>
        <dbReference type="EMBL" id="MBO0414200.1"/>
    </source>
</evidence>
<dbReference type="SUPFAM" id="SSF46689">
    <property type="entry name" value="Homeodomain-like"/>
    <property type="match status" value="1"/>
</dbReference>
<protein>
    <submittedName>
        <fullName evidence="3">DNA transposition protein</fullName>
    </submittedName>
</protein>
<dbReference type="GeneID" id="58562342"/>
<reference evidence="3 4" key="1">
    <citation type="submission" date="2017-02" db="EMBL/GenBank/DDBJ databases">
        <title>Chromobacterium haemolyticum H5244.</title>
        <authorList>
            <person name="Gulvik C.A."/>
        </authorList>
    </citation>
    <scope>NUCLEOTIDE SEQUENCE [LARGE SCALE GENOMIC DNA]</scope>
    <source>
        <strain evidence="3 4">H5244</strain>
    </source>
</reference>
<feature type="domain" description="Mor transcription activator" evidence="1">
    <location>
        <begin position="33"/>
        <end position="131"/>
    </location>
</feature>
<keyword evidence="5" id="KW-1185">Reference proteome</keyword>
<sequence>MTVANIAPALPETMRLVAELIGLPRTLQLVQALGGTTLPISKNQSKAGQLRFAALVEVIGEDAAASLTHHFGGDILYVPRCSQALRLARNQQLLNDFDQLLEQGLGANEAVSVLAIRFQLSDRMVWRVLKTPSQDLH</sequence>
<accession>A0A1W0CQ17</accession>
<evidence type="ECO:0000313" key="5">
    <source>
        <dbReference type="Proteomes" id="UP000664349"/>
    </source>
</evidence>
<dbReference type="Proteomes" id="UP000664349">
    <property type="component" value="Unassembled WGS sequence"/>
</dbReference>